<proteinExistence type="predicted"/>
<comment type="caution">
    <text evidence="1">The sequence shown here is derived from an EMBL/GenBank/DDBJ whole genome shotgun (WGS) entry which is preliminary data.</text>
</comment>
<organism evidence="1 2">
    <name type="scientific">Sphingobium cyanobacteriorum</name>
    <dbReference type="NCBI Taxonomy" id="3063954"/>
    <lineage>
        <taxon>Bacteria</taxon>
        <taxon>Pseudomonadati</taxon>
        <taxon>Pseudomonadota</taxon>
        <taxon>Alphaproteobacteria</taxon>
        <taxon>Sphingomonadales</taxon>
        <taxon>Sphingomonadaceae</taxon>
        <taxon>Sphingobium</taxon>
    </lineage>
</organism>
<dbReference type="RefSeq" id="WP_304535014.1">
    <property type="nucleotide sequence ID" value="NZ_JAUQOM010000002.1"/>
</dbReference>
<dbReference type="EMBL" id="JAUQOM010000002">
    <property type="protein sequence ID" value="MDO7834515.1"/>
    <property type="molecule type" value="Genomic_DNA"/>
</dbReference>
<dbReference type="Proteomes" id="UP001176471">
    <property type="component" value="Unassembled WGS sequence"/>
</dbReference>
<reference evidence="1" key="1">
    <citation type="submission" date="2023-07" db="EMBL/GenBank/DDBJ databases">
        <title>Bacterial whole genome sequence for Sphingobium sp. HBC34.</title>
        <authorList>
            <person name="Le V."/>
            <person name="Ko S.-R."/>
            <person name="Ahn C.-Y."/>
            <person name="Oh H.-M."/>
        </authorList>
    </citation>
    <scope>NUCLEOTIDE SEQUENCE</scope>
    <source>
        <strain evidence="1">HBC34</strain>
    </source>
</reference>
<sequence>MNRDDALTVVKRSENYIPPANEGATFYLLSITPQGEAAIPSGAFPND</sequence>
<protein>
    <submittedName>
        <fullName evidence="1">Uncharacterized protein</fullName>
    </submittedName>
</protein>
<evidence type="ECO:0000313" key="1">
    <source>
        <dbReference type="EMBL" id="MDO7834515.1"/>
    </source>
</evidence>
<name>A0ABT8ZJ03_9SPHN</name>
<gene>
    <name evidence="1" type="ORF">Q4610_05595</name>
</gene>
<keyword evidence="2" id="KW-1185">Reference proteome</keyword>
<evidence type="ECO:0000313" key="2">
    <source>
        <dbReference type="Proteomes" id="UP001176471"/>
    </source>
</evidence>
<accession>A0ABT8ZJ03</accession>